<dbReference type="SMART" id="SM00267">
    <property type="entry name" value="GGDEF"/>
    <property type="match status" value="1"/>
</dbReference>
<dbReference type="Pfam" id="PF00990">
    <property type="entry name" value="GGDEF"/>
    <property type="match status" value="1"/>
</dbReference>
<feature type="domain" description="GGDEF" evidence="1">
    <location>
        <begin position="203"/>
        <end position="337"/>
    </location>
</feature>
<dbReference type="Gene3D" id="3.30.70.270">
    <property type="match status" value="1"/>
</dbReference>
<dbReference type="InterPro" id="IPR052163">
    <property type="entry name" value="DGC-Regulatory_Protein"/>
</dbReference>
<dbReference type="Proteomes" id="UP000176562">
    <property type="component" value="Chromosome"/>
</dbReference>
<sequence length="348" mass="37173">MHGALESGRLELPPEVMGQLMPMFLWLDRHGGIRCLGPTMAKVIGEDVIGTRFETHFKLGRAWSRREVGAGEVGATQGRRLHLSLLRHPDISLRGRAVEIGPNGREGVLLNLTFGIHIADAVRIFGLTEADFAPSDLAIELLYLREAKAAVLGELKALTGRLEEARRSAMSQALTDPLTGLANRRAFDLALDKAIAGLAHGGGAFALAHLDLDHFKAVNDTLGHAAGDHVLGCAAQILREETRGGDVVARVGGDEFVLLLRGALQSERLKALGARIIARLEAPIAVEGAVCRISGSIGIAVSSDYESHDAEAMLADADAALYESKRNGRGRCMLVRDLRPDAEVSQAG</sequence>
<dbReference type="InterPro" id="IPR029787">
    <property type="entry name" value="Nucleotide_cyclase"/>
</dbReference>
<evidence type="ECO:0000259" key="1">
    <source>
        <dbReference type="PROSITE" id="PS50887"/>
    </source>
</evidence>
<dbReference type="STRING" id="1850250.LPB142_11750"/>
<name>A0A1D9MDN0_9RHOB</name>
<dbReference type="PROSITE" id="PS50887">
    <property type="entry name" value="GGDEF"/>
    <property type="match status" value="1"/>
</dbReference>
<dbReference type="InterPro" id="IPR043128">
    <property type="entry name" value="Rev_trsase/Diguanyl_cyclase"/>
</dbReference>
<dbReference type="PANTHER" id="PTHR46663">
    <property type="entry name" value="DIGUANYLATE CYCLASE DGCT-RELATED"/>
    <property type="match status" value="1"/>
</dbReference>
<dbReference type="EMBL" id="CP017781">
    <property type="protein sequence ID" value="AOZ69913.1"/>
    <property type="molecule type" value="Genomic_DNA"/>
</dbReference>
<proteinExistence type="predicted"/>
<dbReference type="SUPFAM" id="SSF55073">
    <property type="entry name" value="Nucleotide cyclase"/>
    <property type="match status" value="1"/>
</dbReference>
<evidence type="ECO:0000313" key="3">
    <source>
        <dbReference type="Proteomes" id="UP000176562"/>
    </source>
</evidence>
<dbReference type="KEGG" id="rhp:LPB142_11750"/>
<protein>
    <recommendedName>
        <fullName evidence="1">GGDEF domain-containing protein</fullName>
    </recommendedName>
</protein>
<organism evidence="2 3">
    <name type="scientific">Rhodobacter xanthinilyticus</name>
    <dbReference type="NCBI Taxonomy" id="1850250"/>
    <lineage>
        <taxon>Bacteria</taxon>
        <taxon>Pseudomonadati</taxon>
        <taxon>Pseudomonadota</taxon>
        <taxon>Alphaproteobacteria</taxon>
        <taxon>Rhodobacterales</taxon>
        <taxon>Rhodobacter group</taxon>
        <taxon>Rhodobacter</taxon>
    </lineage>
</organism>
<dbReference type="AlphaFoldDB" id="A0A1D9MDN0"/>
<gene>
    <name evidence="2" type="ORF">LPB142_11750</name>
</gene>
<dbReference type="GO" id="GO:0003824">
    <property type="term" value="F:catalytic activity"/>
    <property type="evidence" value="ECO:0007669"/>
    <property type="project" value="UniProtKB-ARBA"/>
</dbReference>
<dbReference type="NCBIfam" id="TIGR00254">
    <property type="entry name" value="GGDEF"/>
    <property type="match status" value="1"/>
</dbReference>
<dbReference type="CDD" id="cd01949">
    <property type="entry name" value="GGDEF"/>
    <property type="match status" value="1"/>
</dbReference>
<dbReference type="InterPro" id="IPR000160">
    <property type="entry name" value="GGDEF_dom"/>
</dbReference>
<keyword evidence="3" id="KW-1185">Reference proteome</keyword>
<dbReference type="FunFam" id="3.30.70.270:FF:000001">
    <property type="entry name" value="Diguanylate cyclase domain protein"/>
    <property type="match status" value="1"/>
</dbReference>
<reference evidence="2 3" key="1">
    <citation type="submission" date="2016-10" db="EMBL/GenBank/DDBJ databases">
        <title>Rhodobacter sp. LPB0142, isolated from sea water.</title>
        <authorList>
            <person name="Kim E."/>
            <person name="Yi H."/>
        </authorList>
    </citation>
    <scope>NUCLEOTIDE SEQUENCE [LARGE SCALE GENOMIC DNA]</scope>
    <source>
        <strain evidence="2 3">LPB0142</strain>
    </source>
</reference>
<evidence type="ECO:0000313" key="2">
    <source>
        <dbReference type="EMBL" id="AOZ69913.1"/>
    </source>
</evidence>
<dbReference type="PANTHER" id="PTHR46663:SF4">
    <property type="entry name" value="DIGUANYLATE CYCLASE DGCT-RELATED"/>
    <property type="match status" value="1"/>
</dbReference>
<accession>A0A1D9MDN0</accession>